<feature type="compositionally biased region" description="Polar residues" evidence="1">
    <location>
        <begin position="56"/>
        <end position="67"/>
    </location>
</feature>
<feature type="compositionally biased region" description="Basic and acidic residues" evidence="1">
    <location>
        <begin position="1"/>
        <end position="15"/>
    </location>
</feature>
<name>A0A392SL77_9FABA</name>
<evidence type="ECO:0000256" key="1">
    <source>
        <dbReference type="SAM" id="MobiDB-lite"/>
    </source>
</evidence>
<comment type="caution">
    <text evidence="2">The sequence shown here is derived from an EMBL/GenBank/DDBJ whole genome shotgun (WGS) entry which is preliminary data.</text>
</comment>
<protein>
    <submittedName>
        <fullName evidence="2">Uncharacterized protein</fullName>
    </submittedName>
</protein>
<feature type="compositionally biased region" description="Basic and acidic residues" evidence="1">
    <location>
        <begin position="22"/>
        <end position="44"/>
    </location>
</feature>
<feature type="region of interest" description="Disordered" evidence="1">
    <location>
        <begin position="1"/>
        <end position="73"/>
    </location>
</feature>
<sequence length="73" mass="8282">PIDEHEFRLAQKHDQEGDDGQTYEHDHKPAMDKKPEHDVDHDELSLPGQNHELVLSENNDLNVSGSQGLDEIS</sequence>
<feature type="non-terminal residue" evidence="2">
    <location>
        <position position="1"/>
    </location>
</feature>
<reference evidence="2 3" key="1">
    <citation type="journal article" date="2018" name="Front. Plant Sci.">
        <title>Red Clover (Trifolium pratense) and Zigzag Clover (T. medium) - A Picture of Genomic Similarities and Differences.</title>
        <authorList>
            <person name="Dluhosova J."/>
            <person name="Istvanek J."/>
            <person name="Nedelnik J."/>
            <person name="Repkova J."/>
        </authorList>
    </citation>
    <scope>NUCLEOTIDE SEQUENCE [LARGE SCALE GENOMIC DNA]</scope>
    <source>
        <strain evidence="3">cv. 10/8</strain>
        <tissue evidence="2">Leaf</tissue>
    </source>
</reference>
<dbReference type="Proteomes" id="UP000265520">
    <property type="component" value="Unassembled WGS sequence"/>
</dbReference>
<evidence type="ECO:0000313" key="3">
    <source>
        <dbReference type="Proteomes" id="UP000265520"/>
    </source>
</evidence>
<dbReference type="EMBL" id="LXQA010397486">
    <property type="protein sequence ID" value="MCI49192.1"/>
    <property type="molecule type" value="Genomic_DNA"/>
</dbReference>
<evidence type="ECO:0000313" key="2">
    <source>
        <dbReference type="EMBL" id="MCI49192.1"/>
    </source>
</evidence>
<dbReference type="AlphaFoldDB" id="A0A392SL77"/>
<organism evidence="2 3">
    <name type="scientific">Trifolium medium</name>
    <dbReference type="NCBI Taxonomy" id="97028"/>
    <lineage>
        <taxon>Eukaryota</taxon>
        <taxon>Viridiplantae</taxon>
        <taxon>Streptophyta</taxon>
        <taxon>Embryophyta</taxon>
        <taxon>Tracheophyta</taxon>
        <taxon>Spermatophyta</taxon>
        <taxon>Magnoliopsida</taxon>
        <taxon>eudicotyledons</taxon>
        <taxon>Gunneridae</taxon>
        <taxon>Pentapetalae</taxon>
        <taxon>rosids</taxon>
        <taxon>fabids</taxon>
        <taxon>Fabales</taxon>
        <taxon>Fabaceae</taxon>
        <taxon>Papilionoideae</taxon>
        <taxon>50 kb inversion clade</taxon>
        <taxon>NPAAA clade</taxon>
        <taxon>Hologalegina</taxon>
        <taxon>IRL clade</taxon>
        <taxon>Trifolieae</taxon>
        <taxon>Trifolium</taxon>
    </lineage>
</organism>
<proteinExistence type="predicted"/>
<accession>A0A392SL77</accession>
<keyword evidence="3" id="KW-1185">Reference proteome</keyword>